<gene>
    <name evidence="2" type="ORF">PQ472_05110</name>
</gene>
<reference evidence="2 3" key="1">
    <citation type="submission" date="2023-02" db="EMBL/GenBank/DDBJ databases">
        <title>Genome sequence of Lacticaseibacillus sp. KACC 23028.</title>
        <authorList>
            <person name="Kim S."/>
            <person name="Heo J."/>
            <person name="Kwon S.-W."/>
        </authorList>
    </citation>
    <scope>NUCLEOTIDE SEQUENCE [LARGE SCALE GENOMIC DNA]</scope>
    <source>
        <strain evidence="2 3">KACC 23028</strain>
    </source>
</reference>
<dbReference type="PROSITE" id="PS50943">
    <property type="entry name" value="HTH_CROC1"/>
    <property type="match status" value="1"/>
</dbReference>
<keyword evidence="3" id="KW-1185">Reference proteome</keyword>
<dbReference type="Pfam" id="PF01381">
    <property type="entry name" value="HTH_3"/>
    <property type="match status" value="1"/>
</dbReference>
<name>A0ABY7WX82_9LACO</name>
<dbReference type="EMBL" id="CP117884">
    <property type="protein sequence ID" value="WDF83616.1"/>
    <property type="molecule type" value="Genomic_DNA"/>
</dbReference>
<protein>
    <submittedName>
        <fullName evidence="2">Helix-turn-helix transcriptional regulator</fullName>
    </submittedName>
</protein>
<evidence type="ECO:0000259" key="1">
    <source>
        <dbReference type="PROSITE" id="PS50943"/>
    </source>
</evidence>
<proteinExistence type="predicted"/>
<organism evidence="2 3">
    <name type="scientific">Lacticaseibacillus pabuli</name>
    <dbReference type="NCBI Taxonomy" id="3025672"/>
    <lineage>
        <taxon>Bacteria</taxon>
        <taxon>Bacillati</taxon>
        <taxon>Bacillota</taxon>
        <taxon>Bacilli</taxon>
        <taxon>Lactobacillales</taxon>
        <taxon>Lactobacillaceae</taxon>
        <taxon>Lacticaseibacillus</taxon>
    </lineage>
</organism>
<sequence length="72" mass="8538">MINWQLIIQYKNKHGYTWQELSEFAGLAPNTIYYWYSKRVDSPRVSYLSKVAMLIGAKLDDIWIAEADHDRD</sequence>
<dbReference type="Proteomes" id="UP001220377">
    <property type="component" value="Chromosome"/>
</dbReference>
<dbReference type="Gene3D" id="1.10.260.40">
    <property type="entry name" value="lambda repressor-like DNA-binding domains"/>
    <property type="match status" value="1"/>
</dbReference>
<evidence type="ECO:0000313" key="2">
    <source>
        <dbReference type="EMBL" id="WDF83616.1"/>
    </source>
</evidence>
<evidence type="ECO:0000313" key="3">
    <source>
        <dbReference type="Proteomes" id="UP001220377"/>
    </source>
</evidence>
<feature type="domain" description="HTH cro/C1-type" evidence="1">
    <location>
        <begin position="7"/>
        <end position="62"/>
    </location>
</feature>
<dbReference type="SUPFAM" id="SSF47413">
    <property type="entry name" value="lambda repressor-like DNA-binding domains"/>
    <property type="match status" value="1"/>
</dbReference>
<dbReference type="SMART" id="SM00530">
    <property type="entry name" value="HTH_XRE"/>
    <property type="match status" value="1"/>
</dbReference>
<dbReference type="InterPro" id="IPR010982">
    <property type="entry name" value="Lambda_DNA-bd_dom_sf"/>
</dbReference>
<accession>A0ABY7WX82</accession>
<dbReference type="InterPro" id="IPR001387">
    <property type="entry name" value="Cro/C1-type_HTH"/>
</dbReference>